<sequence length="226" mass="24730">MPADNALLEIACFSPDHALLAHKAGADRLELCKDRNAGGISPSLEWLQKVKAEFTIPVFVMVRPRGGDFNYTADEFEQMRMSLEAFDPYADGYVFGVLDVYRRVDMKRTAELVRLARGKPCTFHRACDETPNLFEALEDVVKAGCKAILTSGGAPTAQAGSEAIRQLVQLARGRVEIIVGGGVRSHNLGLLRKDTQARVFHSAAIEAGMEMPTEQEVALLKRAVQG</sequence>
<dbReference type="GO" id="GO:0005507">
    <property type="term" value="F:copper ion binding"/>
    <property type="evidence" value="ECO:0007669"/>
    <property type="project" value="TreeGrafter"/>
</dbReference>
<evidence type="ECO:0000256" key="1">
    <source>
        <dbReference type="ARBA" id="ARBA00007768"/>
    </source>
</evidence>
<dbReference type="InterPro" id="IPR005627">
    <property type="entry name" value="CutC-like"/>
</dbReference>
<gene>
    <name evidence="3" type="ORF">EJ03DRAFT_326256</name>
</gene>
<dbReference type="Pfam" id="PF03932">
    <property type="entry name" value="CutC"/>
    <property type="match status" value="1"/>
</dbReference>
<dbReference type="PANTHER" id="PTHR12598:SF0">
    <property type="entry name" value="COPPER HOMEOSTASIS PROTEIN CUTC HOMOLOG"/>
    <property type="match status" value="1"/>
</dbReference>
<dbReference type="EMBL" id="ML995824">
    <property type="protein sequence ID" value="KAF2770633.1"/>
    <property type="molecule type" value="Genomic_DNA"/>
</dbReference>
<dbReference type="PANTHER" id="PTHR12598">
    <property type="entry name" value="COPPER HOMEOSTASIS PROTEIN CUTC"/>
    <property type="match status" value="1"/>
</dbReference>
<evidence type="ECO:0000313" key="4">
    <source>
        <dbReference type="Proteomes" id="UP000799436"/>
    </source>
</evidence>
<evidence type="ECO:0000256" key="2">
    <source>
        <dbReference type="ARBA" id="ARBA00019014"/>
    </source>
</evidence>
<dbReference type="AlphaFoldDB" id="A0A6G1LCG9"/>
<dbReference type="Proteomes" id="UP000799436">
    <property type="component" value="Unassembled WGS sequence"/>
</dbReference>
<name>A0A6G1LCG9_9PEZI</name>
<reference evidence="3" key="1">
    <citation type="journal article" date="2020" name="Stud. Mycol.">
        <title>101 Dothideomycetes genomes: a test case for predicting lifestyles and emergence of pathogens.</title>
        <authorList>
            <person name="Haridas S."/>
            <person name="Albert R."/>
            <person name="Binder M."/>
            <person name="Bloem J."/>
            <person name="Labutti K."/>
            <person name="Salamov A."/>
            <person name="Andreopoulos B."/>
            <person name="Baker S."/>
            <person name="Barry K."/>
            <person name="Bills G."/>
            <person name="Bluhm B."/>
            <person name="Cannon C."/>
            <person name="Castanera R."/>
            <person name="Culley D."/>
            <person name="Daum C."/>
            <person name="Ezra D."/>
            <person name="Gonzalez J."/>
            <person name="Henrissat B."/>
            <person name="Kuo A."/>
            <person name="Liang C."/>
            <person name="Lipzen A."/>
            <person name="Lutzoni F."/>
            <person name="Magnuson J."/>
            <person name="Mondo S."/>
            <person name="Nolan M."/>
            <person name="Ohm R."/>
            <person name="Pangilinan J."/>
            <person name="Park H.-J."/>
            <person name="Ramirez L."/>
            <person name="Alfaro M."/>
            <person name="Sun H."/>
            <person name="Tritt A."/>
            <person name="Yoshinaga Y."/>
            <person name="Zwiers L.-H."/>
            <person name="Turgeon B."/>
            <person name="Goodwin S."/>
            <person name="Spatafora J."/>
            <person name="Crous P."/>
            <person name="Grigoriev I."/>
        </authorList>
    </citation>
    <scope>NUCLEOTIDE SEQUENCE</scope>
    <source>
        <strain evidence="3">CBS 116005</strain>
    </source>
</reference>
<keyword evidence="4" id="KW-1185">Reference proteome</keyword>
<accession>A0A6G1LCG9</accession>
<evidence type="ECO:0000313" key="3">
    <source>
        <dbReference type="EMBL" id="KAF2770633.1"/>
    </source>
</evidence>
<protein>
    <recommendedName>
        <fullName evidence="2">Copper homeostasis protein cutC homolog</fullName>
    </recommendedName>
</protein>
<proteinExistence type="inferred from homology"/>
<comment type="similarity">
    <text evidence="1">Belongs to the CutC family.</text>
</comment>
<dbReference type="OrthoDB" id="7392499at2759"/>
<dbReference type="Gene3D" id="3.20.20.380">
    <property type="entry name" value="Copper homeostasis (CutC) domain"/>
    <property type="match status" value="1"/>
</dbReference>
<organism evidence="3 4">
    <name type="scientific">Teratosphaeria nubilosa</name>
    <dbReference type="NCBI Taxonomy" id="161662"/>
    <lineage>
        <taxon>Eukaryota</taxon>
        <taxon>Fungi</taxon>
        <taxon>Dikarya</taxon>
        <taxon>Ascomycota</taxon>
        <taxon>Pezizomycotina</taxon>
        <taxon>Dothideomycetes</taxon>
        <taxon>Dothideomycetidae</taxon>
        <taxon>Mycosphaerellales</taxon>
        <taxon>Teratosphaeriaceae</taxon>
        <taxon>Teratosphaeria</taxon>
    </lineage>
</organism>
<dbReference type="InterPro" id="IPR036822">
    <property type="entry name" value="CutC-like_dom_sf"/>
</dbReference>
<dbReference type="SUPFAM" id="SSF110395">
    <property type="entry name" value="CutC-like"/>
    <property type="match status" value="1"/>
</dbReference>